<keyword evidence="1" id="KW-0472">Membrane</keyword>
<dbReference type="NCBIfam" id="TIGR02829">
    <property type="entry name" value="spore_III_AE"/>
    <property type="match status" value="1"/>
</dbReference>
<organism evidence="3">
    <name type="scientific">Ornithinibacillus sp. 4-3</name>
    <dbReference type="NCBI Taxonomy" id="3231488"/>
    <lineage>
        <taxon>Bacteria</taxon>
        <taxon>Bacillati</taxon>
        <taxon>Bacillota</taxon>
        <taxon>Bacilli</taxon>
        <taxon>Bacillales</taxon>
        <taxon>Bacillaceae</taxon>
        <taxon>Ornithinibacillus</taxon>
    </lineage>
</organism>
<feature type="transmembrane region" description="Helical" evidence="1">
    <location>
        <begin position="234"/>
        <end position="256"/>
    </location>
</feature>
<feature type="transmembrane region" description="Helical" evidence="1">
    <location>
        <begin position="100"/>
        <end position="117"/>
    </location>
</feature>
<dbReference type="Pfam" id="PF09546">
    <property type="entry name" value="Spore_III_AE"/>
    <property type="match status" value="1"/>
</dbReference>
<dbReference type="InterPro" id="IPR014194">
    <property type="entry name" value="Spore_III_AE"/>
</dbReference>
<proteinExistence type="predicted"/>
<feature type="transmembrane region" description="Helical" evidence="1">
    <location>
        <begin position="205"/>
        <end position="222"/>
    </location>
</feature>
<dbReference type="RefSeq" id="WP_368652052.1">
    <property type="nucleotide sequence ID" value="NZ_CP162599.1"/>
</dbReference>
<evidence type="ECO:0000256" key="1">
    <source>
        <dbReference type="SAM" id="Phobius"/>
    </source>
</evidence>
<feature type="transmembrane region" description="Helical" evidence="1">
    <location>
        <begin position="129"/>
        <end position="150"/>
    </location>
</feature>
<feature type="transmembrane region" description="Helical" evidence="1">
    <location>
        <begin position="359"/>
        <end position="388"/>
    </location>
</feature>
<keyword evidence="2" id="KW-0732">Signal</keyword>
<keyword evidence="1" id="KW-1133">Transmembrane helix</keyword>
<keyword evidence="1" id="KW-0812">Transmembrane</keyword>
<reference evidence="3" key="1">
    <citation type="submission" date="2024-07" db="EMBL/GenBank/DDBJ databases">
        <title>Halotolerant mesophilic bacterium Ornithinibacillus sp. 4-3, sp. nov., isolated from soil.</title>
        <authorList>
            <person name="Sidarenka A.V."/>
            <person name="Guliayeva D.E."/>
            <person name="Leanovich S.I."/>
            <person name="Hileuskaya K.S."/>
            <person name="Akhremchuk A.E."/>
            <person name="Sikolenko M.A."/>
            <person name="Valentovich L.N."/>
        </authorList>
    </citation>
    <scope>NUCLEOTIDE SEQUENCE</scope>
    <source>
        <strain evidence="3">4-3</strain>
    </source>
</reference>
<dbReference type="AlphaFoldDB" id="A0AB39HKY2"/>
<evidence type="ECO:0000313" key="3">
    <source>
        <dbReference type="EMBL" id="XDK31324.1"/>
    </source>
</evidence>
<feature type="transmembrane region" description="Helical" evidence="1">
    <location>
        <begin position="304"/>
        <end position="322"/>
    </location>
</feature>
<feature type="chain" id="PRO_5044294666" evidence="2">
    <location>
        <begin position="25"/>
        <end position="389"/>
    </location>
</feature>
<sequence>MQKHSLAAGIFLIVSLISPAQVIAESSVDQMEEDIFRDMNLDGITVFWEKIIADYGNFMPDLQKVSIFEGLNNVDKNMFTQFFLNILQFFFHELIVNGKLLGIIIVLAIFSSILETMHSAFEQSSIQRISFFIVYLVLIFISLNSFYTVFDYINGAISTMSSFMIALIPLILGLMATFGNLISVAFFHPIIIILIELSSLLISKFILPVLLVSALFMLVSNLNPNYSVTHFAKLLRTIALASLGIFFTIFISIISVQGAANAIQDGVALKTAKFVTANFVPVIGRTFIDATDTVLSATLILKNTVGIAGVIITLLIVLFPALKVLSITLLFKFSAAIIQPIASEQIVTCLQVIGNYMSYMLACLLGLSFMFFLGIVIIIAASNITLLLQ</sequence>
<protein>
    <submittedName>
        <fullName evidence="3">Stage III sporulation protein AE</fullName>
    </submittedName>
</protein>
<feature type="signal peptide" evidence="2">
    <location>
        <begin position="1"/>
        <end position="24"/>
    </location>
</feature>
<evidence type="ECO:0000256" key="2">
    <source>
        <dbReference type="SAM" id="SignalP"/>
    </source>
</evidence>
<dbReference type="EMBL" id="CP162599">
    <property type="protein sequence ID" value="XDK31324.1"/>
    <property type="molecule type" value="Genomic_DNA"/>
</dbReference>
<gene>
    <name evidence="3" type="primary">spoIIIAE</name>
    <name evidence="3" type="ORF">AB4Y30_09765</name>
</gene>
<name>A0AB39HKY2_9BACI</name>
<accession>A0AB39HKY2</accession>